<dbReference type="Proteomes" id="UP000051870">
    <property type="component" value="Unassembled WGS sequence"/>
</dbReference>
<gene>
    <name evidence="2" type="ORF">PH7735_01693</name>
</gene>
<dbReference type="Pfam" id="PF24891">
    <property type="entry name" value="DUF7742"/>
    <property type="match status" value="1"/>
</dbReference>
<proteinExistence type="predicted"/>
<protein>
    <recommendedName>
        <fullName evidence="1">DUF7742 domain-containing protein</fullName>
    </recommendedName>
</protein>
<evidence type="ECO:0000259" key="1">
    <source>
        <dbReference type="Pfam" id="PF24891"/>
    </source>
</evidence>
<reference evidence="3" key="1">
    <citation type="submission" date="2015-09" db="EMBL/GenBank/DDBJ databases">
        <authorList>
            <person name="Rodrigo-Torres Lidia"/>
            <person name="Arahal R.David."/>
        </authorList>
    </citation>
    <scope>NUCLEOTIDE SEQUENCE [LARGE SCALE GENOMIC DNA]</scope>
    <source>
        <strain evidence="3">CECT 7735</strain>
    </source>
</reference>
<sequence>MRRVMHGDVVSVARVLLTCAAPLRPQMCRRMIEQSHAAHRFFKRFGRAHSLWGDGSLMALAHRHQMRPEPGFANSEYCTCVELVLSELVTWRSDRQINRARN</sequence>
<dbReference type="STRING" id="1715693.PH7735_01693"/>
<name>A0A0P1I6Y3_9RHOB</name>
<dbReference type="EMBL" id="CYTW01000001">
    <property type="protein sequence ID" value="CUJ93990.1"/>
    <property type="molecule type" value="Genomic_DNA"/>
</dbReference>
<dbReference type="InterPro" id="IPR056644">
    <property type="entry name" value="DUF7742"/>
</dbReference>
<keyword evidence="3" id="KW-1185">Reference proteome</keyword>
<evidence type="ECO:0000313" key="3">
    <source>
        <dbReference type="Proteomes" id="UP000051870"/>
    </source>
</evidence>
<dbReference type="RefSeq" id="WP_058310792.1">
    <property type="nucleotide sequence ID" value="NZ_CYTW01000001.1"/>
</dbReference>
<organism evidence="2 3">
    <name type="scientific">Shimia thalassica</name>
    <dbReference type="NCBI Taxonomy" id="1715693"/>
    <lineage>
        <taxon>Bacteria</taxon>
        <taxon>Pseudomonadati</taxon>
        <taxon>Pseudomonadota</taxon>
        <taxon>Alphaproteobacteria</taxon>
        <taxon>Rhodobacterales</taxon>
        <taxon>Roseobacteraceae</taxon>
    </lineage>
</organism>
<accession>A0A0P1I6Y3</accession>
<dbReference type="AlphaFoldDB" id="A0A0P1I6Y3"/>
<feature type="domain" description="DUF7742" evidence="1">
    <location>
        <begin position="2"/>
        <end position="88"/>
    </location>
</feature>
<evidence type="ECO:0000313" key="2">
    <source>
        <dbReference type="EMBL" id="CUJ93990.1"/>
    </source>
</evidence>
<dbReference type="GeneID" id="83880740"/>